<dbReference type="KEGG" id="caml:H6X83_03355"/>
<feature type="domain" description="Methyl-accepting transducer" evidence="6">
    <location>
        <begin position="181"/>
        <end position="410"/>
    </location>
</feature>
<evidence type="ECO:0000256" key="2">
    <source>
        <dbReference type="ARBA" id="ARBA00029447"/>
    </source>
</evidence>
<dbReference type="Gene3D" id="6.10.340.10">
    <property type="match status" value="1"/>
</dbReference>
<keyword evidence="1" id="KW-0145">Chemotaxis</keyword>
<keyword evidence="5" id="KW-1133">Transmembrane helix</keyword>
<dbReference type="GO" id="GO:0007165">
    <property type="term" value="P:signal transduction"/>
    <property type="evidence" value="ECO:0007669"/>
    <property type="project" value="UniProtKB-KW"/>
</dbReference>
<keyword evidence="5" id="KW-0812">Transmembrane</keyword>
<feature type="domain" description="HAMP" evidence="7">
    <location>
        <begin position="76"/>
        <end position="128"/>
    </location>
</feature>
<dbReference type="PANTHER" id="PTHR43531">
    <property type="entry name" value="PROTEIN ICFG"/>
    <property type="match status" value="1"/>
</dbReference>
<comment type="similarity">
    <text evidence="2">Belongs to the methyl-accepting chemotaxis (MCP) protein family.</text>
</comment>
<dbReference type="PANTHER" id="PTHR43531:SF11">
    <property type="entry name" value="METHYL-ACCEPTING CHEMOTAXIS PROTEIN 3"/>
    <property type="match status" value="1"/>
</dbReference>
<dbReference type="InterPro" id="IPR051310">
    <property type="entry name" value="MCP_chemotaxis"/>
</dbReference>
<evidence type="ECO:0000256" key="1">
    <source>
        <dbReference type="ARBA" id="ARBA00022500"/>
    </source>
</evidence>
<organism evidence="8 9">
    <name type="scientific">Caproicibacterium amylolyticum</name>
    <dbReference type="NCBI Taxonomy" id="2766537"/>
    <lineage>
        <taxon>Bacteria</taxon>
        <taxon>Bacillati</taxon>
        <taxon>Bacillota</taxon>
        <taxon>Clostridia</taxon>
        <taxon>Eubacteriales</taxon>
        <taxon>Oscillospiraceae</taxon>
        <taxon>Caproicibacterium</taxon>
    </lineage>
</organism>
<dbReference type="GO" id="GO:0006935">
    <property type="term" value="P:chemotaxis"/>
    <property type="evidence" value="ECO:0007669"/>
    <property type="project" value="UniProtKB-KW"/>
</dbReference>
<dbReference type="Pfam" id="PF00672">
    <property type="entry name" value="HAMP"/>
    <property type="match status" value="1"/>
</dbReference>
<evidence type="ECO:0000259" key="6">
    <source>
        <dbReference type="PROSITE" id="PS50111"/>
    </source>
</evidence>
<reference evidence="8 9" key="1">
    <citation type="submission" date="2020-08" db="EMBL/GenBank/DDBJ databases">
        <authorList>
            <person name="Ren C."/>
            <person name="Gu Y."/>
            <person name="Xu Y."/>
        </authorList>
    </citation>
    <scope>NUCLEOTIDE SEQUENCE [LARGE SCALE GENOMIC DNA]</scope>
    <source>
        <strain evidence="8 9">LBM18003</strain>
    </source>
</reference>
<dbReference type="Gene3D" id="1.10.287.950">
    <property type="entry name" value="Methyl-accepting chemotaxis protein"/>
    <property type="match status" value="1"/>
</dbReference>
<dbReference type="Proteomes" id="UP000516046">
    <property type="component" value="Chromosome"/>
</dbReference>
<keyword evidence="3" id="KW-0807">Transducer</keyword>
<evidence type="ECO:0000313" key="8">
    <source>
        <dbReference type="EMBL" id="QNO18694.1"/>
    </source>
</evidence>
<dbReference type="InterPro" id="IPR004089">
    <property type="entry name" value="MCPsignal_dom"/>
</dbReference>
<dbReference type="SMART" id="SM00283">
    <property type="entry name" value="MA"/>
    <property type="match status" value="1"/>
</dbReference>
<evidence type="ECO:0000256" key="4">
    <source>
        <dbReference type="SAM" id="Coils"/>
    </source>
</evidence>
<dbReference type="GO" id="GO:0005886">
    <property type="term" value="C:plasma membrane"/>
    <property type="evidence" value="ECO:0007669"/>
    <property type="project" value="TreeGrafter"/>
</dbReference>
<evidence type="ECO:0000313" key="9">
    <source>
        <dbReference type="Proteomes" id="UP000516046"/>
    </source>
</evidence>
<evidence type="ECO:0000259" key="7">
    <source>
        <dbReference type="PROSITE" id="PS50885"/>
    </source>
</evidence>
<dbReference type="Pfam" id="PF00015">
    <property type="entry name" value="MCPsignal"/>
    <property type="match status" value="1"/>
</dbReference>
<dbReference type="GO" id="GO:0004888">
    <property type="term" value="F:transmembrane signaling receptor activity"/>
    <property type="evidence" value="ECO:0007669"/>
    <property type="project" value="TreeGrafter"/>
</dbReference>
<keyword evidence="5" id="KW-0472">Membrane</keyword>
<accession>A0A7G9WJ32</accession>
<feature type="transmembrane region" description="Helical" evidence="5">
    <location>
        <begin position="12"/>
        <end position="32"/>
    </location>
</feature>
<dbReference type="PROSITE" id="PS50111">
    <property type="entry name" value="CHEMOTAXIS_TRANSDUC_2"/>
    <property type="match status" value="1"/>
</dbReference>
<proteinExistence type="inferred from homology"/>
<gene>
    <name evidence="8" type="ORF">H6X83_03355</name>
</gene>
<sequence length="434" mass="45752">MNRSQKISQKLLFTIGGIMLLGVAMLIVSMVAMSNISHVQNAQEMQSQVQTWIVILIVFIVIYCALAIFLTLKTAKDIAGPIKSLKETAEDLAAGKLDAKLDYAKDDEIGELAVTLGKTASCLQGIVTDLVYNLHEMSGGNFQVHSKLGDDGYVGDFEAVRKQLGIIKQGISNTMNQITQAADEVAGGAGQVSSGAQALSEGSTQQASSVQQLAATIDEISAKIEENAKNAQEANQQAKEVGSCMTESNKQMEDMISAMNHISETSSKISTIVKTIQDIAFQTNILALNASVEAARAGSAGKGFAVVADEVRNLANKSQEASQNTAKLIEESLSAVEKGTSIANSTAQSLGTAVDGAKNLEETIDKISAASSTQAHSVHQVTESVEQISSVVQTNSATAEESAAASEELSGQAQMLKNMVGGFKLRKTAQLFNN</sequence>
<protein>
    <submittedName>
        <fullName evidence="8">Methyl-accepting chemotaxis protein</fullName>
    </submittedName>
</protein>
<keyword evidence="4" id="KW-0175">Coiled coil</keyword>
<dbReference type="EMBL" id="CP060696">
    <property type="protein sequence ID" value="QNO18694.1"/>
    <property type="molecule type" value="Genomic_DNA"/>
</dbReference>
<dbReference type="SUPFAM" id="SSF58104">
    <property type="entry name" value="Methyl-accepting chemotaxis protein (MCP) signaling domain"/>
    <property type="match status" value="1"/>
</dbReference>
<dbReference type="SMART" id="SM00304">
    <property type="entry name" value="HAMP"/>
    <property type="match status" value="2"/>
</dbReference>
<dbReference type="CDD" id="cd06225">
    <property type="entry name" value="HAMP"/>
    <property type="match status" value="1"/>
</dbReference>
<feature type="coiled-coil region" evidence="4">
    <location>
        <begin position="210"/>
        <end position="241"/>
    </location>
</feature>
<dbReference type="PROSITE" id="PS50885">
    <property type="entry name" value="HAMP"/>
    <property type="match status" value="1"/>
</dbReference>
<dbReference type="AlphaFoldDB" id="A0A7G9WJ32"/>
<name>A0A7G9WJ32_9FIRM</name>
<dbReference type="RefSeq" id="WP_212507762.1">
    <property type="nucleotide sequence ID" value="NZ_CP060696.1"/>
</dbReference>
<evidence type="ECO:0000256" key="5">
    <source>
        <dbReference type="SAM" id="Phobius"/>
    </source>
</evidence>
<evidence type="ECO:0000256" key="3">
    <source>
        <dbReference type="PROSITE-ProRule" id="PRU00284"/>
    </source>
</evidence>
<keyword evidence="9" id="KW-1185">Reference proteome</keyword>
<dbReference type="InterPro" id="IPR003660">
    <property type="entry name" value="HAMP_dom"/>
</dbReference>
<feature type="transmembrane region" description="Helical" evidence="5">
    <location>
        <begin position="52"/>
        <end position="72"/>
    </location>
</feature>